<sequence>MTLYERDFHAWANRQATLLRAGDFLAADMDNIAEEIEGMGRREKREVVNRLKILLVHLLKWQYQPAFRGRGWALTIKEQRKELDLHLLDNPSLKSQLPQSMMDAYELAVIRAEKETGLESFPAVCPYGFDEVMDEGFWPI</sequence>
<evidence type="ECO:0000313" key="2">
    <source>
        <dbReference type="EMBL" id="VFJ93209.1"/>
    </source>
</evidence>
<dbReference type="EMBL" id="CAADFJ010000039">
    <property type="protein sequence ID" value="VFK00073.1"/>
    <property type="molecule type" value="Genomic_DNA"/>
</dbReference>
<name>A0A450V5J4_9GAMM</name>
<dbReference type="PANTHER" id="PTHR34235">
    <property type="entry name" value="SLR1203 PROTEIN-RELATED"/>
    <property type="match status" value="1"/>
</dbReference>
<proteinExistence type="predicted"/>
<dbReference type="EMBL" id="CAADFI010000040">
    <property type="protein sequence ID" value="VFJ93209.1"/>
    <property type="molecule type" value="Genomic_DNA"/>
</dbReference>
<evidence type="ECO:0000313" key="1">
    <source>
        <dbReference type="EMBL" id="VFJ92292.1"/>
    </source>
</evidence>
<dbReference type="EMBL" id="CAADFG010000041">
    <property type="protein sequence ID" value="VFJ92292.1"/>
    <property type="molecule type" value="Genomic_DNA"/>
</dbReference>
<gene>
    <name evidence="1" type="ORF">BECKH772A_GA0070896_1004113</name>
    <name evidence="2" type="ORF">BECKH772B_GA0070898_1004013</name>
    <name evidence="3" type="ORF">BECKH772C_GA0070978_1003913</name>
</gene>
<evidence type="ECO:0008006" key="4">
    <source>
        <dbReference type="Google" id="ProtNLM"/>
    </source>
</evidence>
<accession>A0A450V5J4</accession>
<organism evidence="3">
    <name type="scientific">Candidatus Kentrum eta</name>
    <dbReference type="NCBI Taxonomy" id="2126337"/>
    <lineage>
        <taxon>Bacteria</taxon>
        <taxon>Pseudomonadati</taxon>
        <taxon>Pseudomonadota</taxon>
        <taxon>Gammaproteobacteria</taxon>
        <taxon>Candidatus Kentrum</taxon>
    </lineage>
</organism>
<dbReference type="InterPro" id="IPR002636">
    <property type="entry name" value="DUF29"/>
</dbReference>
<dbReference type="Gene3D" id="1.20.1220.20">
    <property type="entry name" value="Uncharcterised protein PF01724"/>
    <property type="match status" value="1"/>
</dbReference>
<reference evidence="3" key="1">
    <citation type="submission" date="2019-02" db="EMBL/GenBank/DDBJ databases">
        <authorList>
            <person name="Gruber-Vodicka R. H."/>
            <person name="Seah K. B. B."/>
        </authorList>
    </citation>
    <scope>NUCLEOTIDE SEQUENCE</scope>
    <source>
        <strain evidence="3">BECK_SA2B12</strain>
        <strain evidence="1">BECK_SA2B15</strain>
        <strain evidence="2">BECK_SA2B20</strain>
    </source>
</reference>
<protein>
    <recommendedName>
        <fullName evidence="4">DUF29 domain-containing protein</fullName>
    </recommendedName>
</protein>
<dbReference type="AlphaFoldDB" id="A0A450V5J4"/>
<evidence type="ECO:0000313" key="3">
    <source>
        <dbReference type="EMBL" id="VFK00073.1"/>
    </source>
</evidence>
<dbReference type="Pfam" id="PF01724">
    <property type="entry name" value="DUF29"/>
    <property type="match status" value="1"/>
</dbReference>